<evidence type="ECO:0000313" key="3">
    <source>
        <dbReference type="Proteomes" id="UP000295493"/>
    </source>
</evidence>
<gene>
    <name evidence="2" type="ORF">EV664_107186</name>
</gene>
<comment type="caution">
    <text evidence="2">The sequence shown here is derived from an EMBL/GenBank/DDBJ whole genome shotgun (WGS) entry which is preliminary data.</text>
</comment>
<reference evidence="2 3" key="1">
    <citation type="submission" date="2019-03" db="EMBL/GenBank/DDBJ databases">
        <title>Genomic Encyclopedia of Type Strains, Phase IV (KMG-IV): sequencing the most valuable type-strain genomes for metagenomic binning, comparative biology and taxonomic classification.</title>
        <authorList>
            <person name="Goeker M."/>
        </authorList>
    </citation>
    <scope>NUCLEOTIDE SEQUENCE [LARGE SCALE GENOMIC DNA]</scope>
    <source>
        <strain evidence="2 3">DSM 25059</strain>
    </source>
</reference>
<dbReference type="RefSeq" id="WP_133495894.1">
    <property type="nucleotide sequence ID" value="NZ_BMLU01000007.1"/>
</dbReference>
<organism evidence="2 3">
    <name type="scientific">Stakelama pacifica</name>
    <dbReference type="NCBI Taxonomy" id="517720"/>
    <lineage>
        <taxon>Bacteria</taxon>
        <taxon>Pseudomonadati</taxon>
        <taxon>Pseudomonadota</taxon>
        <taxon>Alphaproteobacteria</taxon>
        <taxon>Sphingomonadales</taxon>
        <taxon>Sphingomonadaceae</taxon>
        <taxon>Stakelama</taxon>
    </lineage>
</organism>
<evidence type="ECO:0000256" key="1">
    <source>
        <dbReference type="SAM" id="MobiDB-lite"/>
    </source>
</evidence>
<evidence type="ECO:0000313" key="2">
    <source>
        <dbReference type="EMBL" id="TDN81784.1"/>
    </source>
</evidence>
<accession>A0A4R6FMA5</accession>
<dbReference type="EMBL" id="SNWD01000007">
    <property type="protein sequence ID" value="TDN81784.1"/>
    <property type="molecule type" value="Genomic_DNA"/>
</dbReference>
<feature type="region of interest" description="Disordered" evidence="1">
    <location>
        <begin position="30"/>
        <end position="66"/>
    </location>
</feature>
<feature type="compositionally biased region" description="Basic and acidic residues" evidence="1">
    <location>
        <begin position="33"/>
        <end position="43"/>
    </location>
</feature>
<dbReference type="Proteomes" id="UP000295493">
    <property type="component" value="Unassembled WGS sequence"/>
</dbReference>
<name>A0A4R6FMA5_9SPHN</name>
<dbReference type="AlphaFoldDB" id="A0A4R6FMA5"/>
<keyword evidence="3" id="KW-1185">Reference proteome</keyword>
<proteinExistence type="predicted"/>
<protein>
    <submittedName>
        <fullName evidence="2">Uncharacterized protein</fullName>
    </submittedName>
</protein>
<sequence>MKDVTFSKDWDYRPDATRTVRYLAEHSYSIANETEREAREAGVLKKGKGNGPDNGTAAGDTDQSEG</sequence>